<keyword evidence="5" id="KW-1185">Reference proteome</keyword>
<dbReference type="OrthoDB" id="4062651at2759"/>
<proteinExistence type="predicted"/>
<dbReference type="GO" id="GO:0005634">
    <property type="term" value="C:nucleus"/>
    <property type="evidence" value="ECO:0007669"/>
    <property type="project" value="TreeGrafter"/>
</dbReference>
<keyword evidence="1" id="KW-0175">Coiled coil</keyword>
<dbReference type="CDD" id="cd00180">
    <property type="entry name" value="PKc"/>
    <property type="match status" value="1"/>
</dbReference>
<feature type="domain" description="Protein kinase" evidence="3">
    <location>
        <begin position="81"/>
        <end position="373"/>
    </location>
</feature>
<organism evidence="4 5">
    <name type="scientific">Melanomma pulvis-pyrius CBS 109.77</name>
    <dbReference type="NCBI Taxonomy" id="1314802"/>
    <lineage>
        <taxon>Eukaryota</taxon>
        <taxon>Fungi</taxon>
        <taxon>Dikarya</taxon>
        <taxon>Ascomycota</taxon>
        <taxon>Pezizomycotina</taxon>
        <taxon>Dothideomycetes</taxon>
        <taxon>Pleosporomycetidae</taxon>
        <taxon>Pleosporales</taxon>
        <taxon>Melanommataceae</taxon>
        <taxon>Melanomma</taxon>
    </lineage>
</organism>
<dbReference type="SMART" id="SM00220">
    <property type="entry name" value="S_TKc"/>
    <property type="match status" value="1"/>
</dbReference>
<reference evidence="4" key="1">
    <citation type="journal article" date="2020" name="Stud. Mycol.">
        <title>101 Dothideomycetes genomes: a test case for predicting lifestyles and emergence of pathogens.</title>
        <authorList>
            <person name="Haridas S."/>
            <person name="Albert R."/>
            <person name="Binder M."/>
            <person name="Bloem J."/>
            <person name="Labutti K."/>
            <person name="Salamov A."/>
            <person name="Andreopoulos B."/>
            <person name="Baker S."/>
            <person name="Barry K."/>
            <person name="Bills G."/>
            <person name="Bluhm B."/>
            <person name="Cannon C."/>
            <person name="Castanera R."/>
            <person name="Culley D."/>
            <person name="Daum C."/>
            <person name="Ezra D."/>
            <person name="Gonzalez J."/>
            <person name="Henrissat B."/>
            <person name="Kuo A."/>
            <person name="Liang C."/>
            <person name="Lipzen A."/>
            <person name="Lutzoni F."/>
            <person name="Magnuson J."/>
            <person name="Mondo S."/>
            <person name="Nolan M."/>
            <person name="Ohm R."/>
            <person name="Pangilinan J."/>
            <person name="Park H.-J."/>
            <person name="Ramirez L."/>
            <person name="Alfaro M."/>
            <person name="Sun H."/>
            <person name="Tritt A."/>
            <person name="Yoshinaga Y."/>
            <person name="Zwiers L.-H."/>
            <person name="Turgeon B."/>
            <person name="Goodwin S."/>
            <person name="Spatafora J."/>
            <person name="Crous P."/>
            <person name="Grigoriev I."/>
        </authorList>
    </citation>
    <scope>NUCLEOTIDE SEQUENCE</scope>
    <source>
        <strain evidence="4">CBS 109.77</strain>
    </source>
</reference>
<dbReference type="AlphaFoldDB" id="A0A6A6XKW4"/>
<name>A0A6A6XKW4_9PLEO</name>
<dbReference type="Gene3D" id="3.30.200.20">
    <property type="entry name" value="Phosphorylase Kinase, domain 1"/>
    <property type="match status" value="1"/>
</dbReference>
<dbReference type="EMBL" id="MU001816">
    <property type="protein sequence ID" value="KAF2797022.1"/>
    <property type="molecule type" value="Genomic_DNA"/>
</dbReference>
<dbReference type="InterPro" id="IPR008271">
    <property type="entry name" value="Ser/Thr_kinase_AS"/>
</dbReference>
<dbReference type="InterPro" id="IPR011009">
    <property type="entry name" value="Kinase-like_dom_sf"/>
</dbReference>
<evidence type="ECO:0000256" key="1">
    <source>
        <dbReference type="SAM" id="Coils"/>
    </source>
</evidence>
<sequence length="542" mass="61769">MSQRLHRKGPTPNDHAPLMTSLPRLQIVDASSSSKPDNYRVSPASASALNLVSRSFESVWEDWSGRGGTHVDFLPAEALPLTEGRFLGHGVMGGVYETVISGHAFAWKRRFCRRKISDAERKEIEILKKLSHPHIVQLVGTYTHRQFLGLLLHPVAVCDLATFFDDCEANQRELESAPRRRFRQLGIDPDPWGNFRSAVSGYIYSRIGCLTSAVEYLHCQKIRHKDLKPSNILLSADGLWLTDFGTATDFSLLSASATENGERGTPKYFAPEVAEYAPSGRSADMFSLGCILLEICTIMAYFQLKPLRDLRPALDKSFQANLHMINNWFSIFSKPPPQSQHLLLEIRSMLSKDPKQRPSAAESRIHISHLDYFATGNRVSLFGNCCKTWTIPISEHKEEMATLRNNFQGEIQALKEELRRKHLEDTAKHLKKEEQLQSEIEKLKDDNMKLKANPLLRPRISELGNDNEALWRDWATETPQADIDKLKRIYAAGKNPIEDDEYYETNGWLKLEERLEKTAHGGFHKPLAPRRRNAIPHRPDWE</sequence>
<gene>
    <name evidence="4" type="ORF">K505DRAFT_372755</name>
</gene>
<protein>
    <submittedName>
        <fullName evidence="4">Kinase-like protein</fullName>
    </submittedName>
</protein>
<feature type="coiled-coil region" evidence="1">
    <location>
        <begin position="397"/>
        <end position="453"/>
    </location>
</feature>
<dbReference type="GO" id="GO:0005524">
    <property type="term" value="F:ATP binding"/>
    <property type="evidence" value="ECO:0007669"/>
    <property type="project" value="InterPro"/>
</dbReference>
<dbReference type="Gene3D" id="1.10.510.10">
    <property type="entry name" value="Transferase(Phosphotransferase) domain 1"/>
    <property type="match status" value="1"/>
</dbReference>
<keyword evidence="4" id="KW-0808">Transferase</keyword>
<dbReference type="Proteomes" id="UP000799757">
    <property type="component" value="Unassembled WGS sequence"/>
</dbReference>
<dbReference type="InterPro" id="IPR000719">
    <property type="entry name" value="Prot_kinase_dom"/>
</dbReference>
<evidence type="ECO:0000259" key="3">
    <source>
        <dbReference type="PROSITE" id="PS50011"/>
    </source>
</evidence>
<dbReference type="PROSITE" id="PS50011">
    <property type="entry name" value="PROTEIN_KINASE_DOM"/>
    <property type="match status" value="1"/>
</dbReference>
<dbReference type="Pfam" id="PF00069">
    <property type="entry name" value="Pkinase"/>
    <property type="match status" value="1"/>
</dbReference>
<evidence type="ECO:0000313" key="4">
    <source>
        <dbReference type="EMBL" id="KAF2797022.1"/>
    </source>
</evidence>
<dbReference type="GO" id="GO:0004672">
    <property type="term" value="F:protein kinase activity"/>
    <property type="evidence" value="ECO:0007669"/>
    <property type="project" value="InterPro"/>
</dbReference>
<feature type="region of interest" description="Disordered" evidence="2">
    <location>
        <begin position="520"/>
        <end position="542"/>
    </location>
</feature>
<keyword evidence="4" id="KW-0418">Kinase</keyword>
<dbReference type="PROSITE" id="PS00108">
    <property type="entry name" value="PROTEIN_KINASE_ST"/>
    <property type="match status" value="1"/>
</dbReference>
<evidence type="ECO:0000313" key="5">
    <source>
        <dbReference type="Proteomes" id="UP000799757"/>
    </source>
</evidence>
<accession>A0A6A6XKW4</accession>
<dbReference type="PANTHER" id="PTHR24345">
    <property type="entry name" value="SERINE/THREONINE-PROTEIN KINASE PLK"/>
    <property type="match status" value="1"/>
</dbReference>
<evidence type="ECO:0000256" key="2">
    <source>
        <dbReference type="SAM" id="MobiDB-lite"/>
    </source>
</evidence>
<dbReference type="SUPFAM" id="SSF56112">
    <property type="entry name" value="Protein kinase-like (PK-like)"/>
    <property type="match status" value="1"/>
</dbReference>